<feature type="domain" description="Tudor" evidence="5">
    <location>
        <begin position="297"/>
        <end position="358"/>
    </location>
</feature>
<dbReference type="InterPro" id="IPR035979">
    <property type="entry name" value="RBD_domain_sf"/>
</dbReference>
<evidence type="ECO:0000256" key="2">
    <source>
        <dbReference type="PROSITE-ProRule" id="PRU00176"/>
    </source>
</evidence>
<feature type="domain" description="RRM" evidence="4">
    <location>
        <begin position="93"/>
        <end position="166"/>
    </location>
</feature>
<dbReference type="InterPro" id="IPR000504">
    <property type="entry name" value="RRM_dom"/>
</dbReference>
<evidence type="ECO:0000313" key="7">
    <source>
        <dbReference type="Proteomes" id="UP001178461"/>
    </source>
</evidence>
<name>A0AA35LMN8_9SAUR</name>
<evidence type="ECO:0000313" key="6">
    <source>
        <dbReference type="EMBL" id="CAI5798344.1"/>
    </source>
</evidence>
<dbReference type="SMART" id="SM00333">
    <property type="entry name" value="TUDOR"/>
    <property type="match status" value="1"/>
</dbReference>
<keyword evidence="7" id="KW-1185">Reference proteome</keyword>
<evidence type="ECO:0000259" key="4">
    <source>
        <dbReference type="PROSITE" id="PS50102"/>
    </source>
</evidence>
<organism evidence="6 7">
    <name type="scientific">Podarcis lilfordi</name>
    <name type="common">Lilford's wall lizard</name>
    <dbReference type="NCBI Taxonomy" id="74358"/>
    <lineage>
        <taxon>Eukaryota</taxon>
        <taxon>Metazoa</taxon>
        <taxon>Chordata</taxon>
        <taxon>Craniata</taxon>
        <taxon>Vertebrata</taxon>
        <taxon>Euteleostomi</taxon>
        <taxon>Lepidosauria</taxon>
        <taxon>Squamata</taxon>
        <taxon>Bifurcata</taxon>
        <taxon>Unidentata</taxon>
        <taxon>Episquamata</taxon>
        <taxon>Laterata</taxon>
        <taxon>Lacertibaenia</taxon>
        <taxon>Lacertidae</taxon>
        <taxon>Podarcis</taxon>
    </lineage>
</organism>
<gene>
    <name evidence="6" type="ORF">PODLI_1B021846</name>
</gene>
<dbReference type="SUPFAM" id="SSF54928">
    <property type="entry name" value="RNA-binding domain, RBD"/>
    <property type="match status" value="1"/>
</dbReference>
<dbReference type="PROSITE" id="PS50102">
    <property type="entry name" value="RRM"/>
    <property type="match status" value="1"/>
</dbReference>
<proteinExistence type="predicted"/>
<dbReference type="InterPro" id="IPR002999">
    <property type="entry name" value="Tudor"/>
</dbReference>
<dbReference type="SUPFAM" id="SSF63748">
    <property type="entry name" value="Tudor/PWWP/MBT"/>
    <property type="match status" value="1"/>
</dbReference>
<evidence type="ECO:0000256" key="1">
    <source>
        <dbReference type="ARBA" id="ARBA00022884"/>
    </source>
</evidence>
<feature type="region of interest" description="Disordered" evidence="3">
    <location>
        <begin position="60"/>
        <end position="89"/>
    </location>
</feature>
<dbReference type="Pfam" id="PF00567">
    <property type="entry name" value="TUDOR"/>
    <property type="match status" value="1"/>
</dbReference>
<protein>
    <submittedName>
        <fullName evidence="6">Domain-containing 10 isoform X1</fullName>
    </submittedName>
</protein>
<dbReference type="Gene3D" id="2.30.30.140">
    <property type="match status" value="1"/>
</dbReference>
<dbReference type="SMART" id="SM00360">
    <property type="entry name" value="RRM"/>
    <property type="match status" value="1"/>
</dbReference>
<dbReference type="PANTHER" id="PTHR23236:SF11">
    <property type="entry name" value="EUKARYOTIC TRANSLATION INITIATION FACTOR 4H"/>
    <property type="match status" value="1"/>
</dbReference>
<dbReference type="Gene3D" id="3.30.70.330">
    <property type="match status" value="1"/>
</dbReference>
<dbReference type="Proteomes" id="UP001178461">
    <property type="component" value="Chromosome 16"/>
</dbReference>
<feature type="compositionally biased region" description="Polar residues" evidence="3">
    <location>
        <begin position="60"/>
        <end position="71"/>
    </location>
</feature>
<dbReference type="GO" id="GO:0003723">
    <property type="term" value="F:RNA binding"/>
    <property type="evidence" value="ECO:0007669"/>
    <property type="project" value="UniProtKB-UniRule"/>
</dbReference>
<sequence length="405" mass="45542">MARVLRVRFSQQGLGDLLSCGTEECGLIPDSKRARLLRPHAALPALQRAQVDVSMDPLKMSNSGNERNNGKTLKKHVKAAPPRHPGSFKKKESELFVGNLPLDIKETELAVAFREFGVKTVKKHKATFTSFGFLELASADMVKLAIKRMNGSLVHGRRITVAVAEDRRAREPTNMDTEMPDLEPIPWEETGPKCDLSPKANTQTLDPPKLKVLYAIPMEMRTLFLLRMLGDCFKDVGWLFSIAKVVGKAALLVLDTVPQTPFFWAIHLTEECHQAMRMLFRALAESESCAPFLTKQEVQQGTRCLAECIVGDEGHAWNRCWVVEKVDDLAVVFFVDFGRSATVPLNSLRKLDRDDFWAIKPLAQPFALQEEVFPPQLMMRKILEGKVVGPLKTEQHILKFAIKDE</sequence>
<keyword evidence="1 2" id="KW-0694">RNA-binding</keyword>
<evidence type="ECO:0000256" key="3">
    <source>
        <dbReference type="SAM" id="MobiDB-lite"/>
    </source>
</evidence>
<dbReference type="Pfam" id="PF00076">
    <property type="entry name" value="RRM_1"/>
    <property type="match status" value="1"/>
</dbReference>
<dbReference type="AlphaFoldDB" id="A0AA35LMN8"/>
<dbReference type="PANTHER" id="PTHR23236">
    <property type="entry name" value="EUKARYOTIC TRANSLATION INITIATION FACTOR 4B/4H"/>
    <property type="match status" value="1"/>
</dbReference>
<dbReference type="PROSITE" id="PS50304">
    <property type="entry name" value="TUDOR"/>
    <property type="match status" value="1"/>
</dbReference>
<feature type="region of interest" description="Disordered" evidence="3">
    <location>
        <begin position="173"/>
        <end position="201"/>
    </location>
</feature>
<reference evidence="6" key="1">
    <citation type="submission" date="2022-12" db="EMBL/GenBank/DDBJ databases">
        <authorList>
            <person name="Alioto T."/>
            <person name="Alioto T."/>
            <person name="Gomez Garrido J."/>
        </authorList>
    </citation>
    <scope>NUCLEOTIDE SEQUENCE</scope>
</reference>
<accession>A0AA35LMN8</accession>
<evidence type="ECO:0000259" key="5">
    <source>
        <dbReference type="PROSITE" id="PS50304"/>
    </source>
</evidence>
<dbReference type="InterPro" id="IPR012677">
    <property type="entry name" value="Nucleotide-bd_a/b_plait_sf"/>
</dbReference>
<dbReference type="EMBL" id="OX395143">
    <property type="protein sequence ID" value="CAI5798344.1"/>
    <property type="molecule type" value="Genomic_DNA"/>
</dbReference>